<dbReference type="KEGG" id="tro:trd_1805"/>
<evidence type="ECO:0000313" key="2">
    <source>
        <dbReference type="Proteomes" id="UP000000447"/>
    </source>
</evidence>
<keyword evidence="2" id="KW-1185">Reference proteome</keyword>
<dbReference type="EMBL" id="CP001275">
    <property type="protein sequence ID" value="ACM04946.1"/>
    <property type="molecule type" value="Genomic_DNA"/>
</dbReference>
<protein>
    <submittedName>
        <fullName evidence="1">Uncharacterized protein</fullName>
    </submittedName>
</protein>
<name>B9L194_THERP</name>
<gene>
    <name evidence="1" type="ordered locus">trd_1805</name>
</gene>
<dbReference type="AlphaFoldDB" id="B9L194"/>
<dbReference type="STRING" id="309801.trd_1805"/>
<proteinExistence type="predicted"/>
<reference evidence="1 2" key="1">
    <citation type="journal article" date="2009" name="PLoS ONE">
        <title>Complete genome sequence of the aerobic CO-oxidizing thermophile Thermomicrobium roseum.</title>
        <authorList>
            <person name="Wu D."/>
            <person name="Raymond J."/>
            <person name="Wu M."/>
            <person name="Chatterji S."/>
            <person name="Ren Q."/>
            <person name="Graham J.E."/>
            <person name="Bryant D.A."/>
            <person name="Robb F."/>
            <person name="Colman A."/>
            <person name="Tallon L.J."/>
            <person name="Badger J.H."/>
            <person name="Madupu R."/>
            <person name="Ward N.L."/>
            <person name="Eisen J.A."/>
        </authorList>
    </citation>
    <scope>NUCLEOTIDE SEQUENCE [LARGE SCALE GENOMIC DNA]</scope>
    <source>
        <strain evidence="2">ATCC 27502 / DSM 5159 / P-2</strain>
    </source>
</reference>
<organism evidence="1 2">
    <name type="scientific">Thermomicrobium roseum (strain ATCC 27502 / DSM 5159 / P-2)</name>
    <dbReference type="NCBI Taxonomy" id="309801"/>
    <lineage>
        <taxon>Bacteria</taxon>
        <taxon>Pseudomonadati</taxon>
        <taxon>Thermomicrobiota</taxon>
        <taxon>Thermomicrobia</taxon>
        <taxon>Thermomicrobiales</taxon>
        <taxon>Thermomicrobiaceae</taxon>
        <taxon>Thermomicrobium</taxon>
    </lineage>
</organism>
<accession>B9L194</accession>
<dbReference type="Proteomes" id="UP000000447">
    <property type="component" value="Chromosome"/>
</dbReference>
<evidence type="ECO:0000313" key="1">
    <source>
        <dbReference type="EMBL" id="ACM04946.1"/>
    </source>
</evidence>
<sequence length="45" mass="5286">MTEKVVSPPGADPYSLARLSWRQYPVRDRSCRKKEATRVRPQRGR</sequence>
<dbReference type="HOGENOM" id="CLU_3206381_0_0_0"/>